<evidence type="ECO:0000313" key="2">
    <source>
        <dbReference type="Proteomes" id="UP000626109"/>
    </source>
</evidence>
<dbReference type="EMBL" id="CAJNNW010010598">
    <property type="protein sequence ID" value="CAE8652259.1"/>
    <property type="molecule type" value="Genomic_DNA"/>
</dbReference>
<dbReference type="InterPro" id="IPR032675">
    <property type="entry name" value="LRR_dom_sf"/>
</dbReference>
<protein>
    <submittedName>
        <fullName evidence="1">Uncharacterized protein</fullName>
    </submittedName>
</protein>
<reference evidence="1" key="1">
    <citation type="submission" date="2021-02" db="EMBL/GenBank/DDBJ databases">
        <authorList>
            <person name="Dougan E. K."/>
            <person name="Rhodes N."/>
            <person name="Thang M."/>
            <person name="Chan C."/>
        </authorList>
    </citation>
    <scope>NUCLEOTIDE SEQUENCE</scope>
</reference>
<organism evidence="1 2">
    <name type="scientific">Polarella glacialis</name>
    <name type="common">Dinoflagellate</name>
    <dbReference type="NCBI Taxonomy" id="89957"/>
    <lineage>
        <taxon>Eukaryota</taxon>
        <taxon>Sar</taxon>
        <taxon>Alveolata</taxon>
        <taxon>Dinophyceae</taxon>
        <taxon>Suessiales</taxon>
        <taxon>Suessiaceae</taxon>
        <taxon>Polarella</taxon>
    </lineage>
</organism>
<dbReference type="SUPFAM" id="SSF52047">
    <property type="entry name" value="RNI-like"/>
    <property type="match status" value="1"/>
</dbReference>
<sequence length="116" mass="12718">LKRLALCLRDWRFTDNGARALALAIPIDLRHLKIVMSCSGIGSCGAQALVAAVKPGLQQLNLSFRQCGIGRDGEQALSSLARRWNAVPGSWVRVREKTSPVCQALDGCAEWELWDD</sequence>
<comment type="caution">
    <text evidence="1">The sequence shown here is derived from an EMBL/GenBank/DDBJ whole genome shotgun (WGS) entry which is preliminary data.</text>
</comment>
<name>A0A813INI8_POLGL</name>
<feature type="non-terminal residue" evidence="1">
    <location>
        <position position="1"/>
    </location>
</feature>
<accession>A0A813INI8</accession>
<dbReference type="Gene3D" id="3.80.10.10">
    <property type="entry name" value="Ribonuclease Inhibitor"/>
    <property type="match status" value="1"/>
</dbReference>
<dbReference type="Proteomes" id="UP000626109">
    <property type="component" value="Unassembled WGS sequence"/>
</dbReference>
<proteinExistence type="predicted"/>
<dbReference type="AlphaFoldDB" id="A0A813INI8"/>
<gene>
    <name evidence="1" type="ORF">PGLA2088_LOCUS9568</name>
</gene>
<evidence type="ECO:0000313" key="1">
    <source>
        <dbReference type="EMBL" id="CAE8652259.1"/>
    </source>
</evidence>